<organism evidence="2 3">
    <name type="scientific">Brassica carinata</name>
    <name type="common">Ethiopian mustard</name>
    <name type="synonym">Abyssinian cabbage</name>
    <dbReference type="NCBI Taxonomy" id="52824"/>
    <lineage>
        <taxon>Eukaryota</taxon>
        <taxon>Viridiplantae</taxon>
        <taxon>Streptophyta</taxon>
        <taxon>Embryophyta</taxon>
        <taxon>Tracheophyta</taxon>
        <taxon>Spermatophyta</taxon>
        <taxon>Magnoliopsida</taxon>
        <taxon>eudicotyledons</taxon>
        <taxon>Gunneridae</taxon>
        <taxon>Pentapetalae</taxon>
        <taxon>rosids</taxon>
        <taxon>malvids</taxon>
        <taxon>Brassicales</taxon>
        <taxon>Brassicaceae</taxon>
        <taxon>Brassiceae</taxon>
        <taxon>Brassica</taxon>
    </lineage>
</organism>
<gene>
    <name evidence="2" type="ORF">Bca52824_034926</name>
</gene>
<feature type="region of interest" description="Disordered" evidence="1">
    <location>
        <begin position="123"/>
        <end position="189"/>
    </location>
</feature>
<evidence type="ECO:0000313" key="3">
    <source>
        <dbReference type="Proteomes" id="UP000886595"/>
    </source>
</evidence>
<feature type="compositionally biased region" description="Acidic residues" evidence="1">
    <location>
        <begin position="131"/>
        <end position="141"/>
    </location>
</feature>
<feature type="compositionally biased region" description="Basic and acidic residues" evidence="1">
    <location>
        <begin position="168"/>
        <end position="189"/>
    </location>
</feature>
<proteinExistence type="predicted"/>
<comment type="caution">
    <text evidence="2">The sequence shown here is derived from an EMBL/GenBank/DDBJ whole genome shotgun (WGS) entry which is preliminary data.</text>
</comment>
<evidence type="ECO:0000313" key="2">
    <source>
        <dbReference type="EMBL" id="KAG2298454.1"/>
    </source>
</evidence>
<name>A0A8X7V195_BRACI</name>
<dbReference type="EMBL" id="JAAMPC010000008">
    <property type="protein sequence ID" value="KAG2298454.1"/>
    <property type="molecule type" value="Genomic_DNA"/>
</dbReference>
<keyword evidence="3" id="KW-1185">Reference proteome</keyword>
<sequence length="189" mass="21134">MLDTFPLMLLQLHGNLGKQLTPCTPRNIIKCTKSMLQWNSNVDVLQASYGSLKVTNLASERPRSVLQDKTNICSFMDHLDEHLHSDTFQAQISGDESEEDGNAVINSVMFCVDVDRFDENFQADCSSQESTDSESDPETEVVDLNVSKEPNNIPNRNRVKSLASLSEEAFRATEKPAKKALPKEDISRV</sequence>
<evidence type="ECO:0000256" key="1">
    <source>
        <dbReference type="SAM" id="MobiDB-lite"/>
    </source>
</evidence>
<reference evidence="2 3" key="1">
    <citation type="submission" date="2020-02" db="EMBL/GenBank/DDBJ databases">
        <authorList>
            <person name="Ma Q."/>
            <person name="Huang Y."/>
            <person name="Song X."/>
            <person name="Pei D."/>
        </authorList>
    </citation>
    <scope>NUCLEOTIDE SEQUENCE [LARGE SCALE GENOMIC DNA]</scope>
    <source>
        <strain evidence="2">Sxm20200214</strain>
        <tissue evidence="2">Leaf</tissue>
    </source>
</reference>
<dbReference type="AlphaFoldDB" id="A0A8X7V195"/>
<dbReference type="Proteomes" id="UP000886595">
    <property type="component" value="Unassembled WGS sequence"/>
</dbReference>
<accession>A0A8X7V195</accession>
<protein>
    <submittedName>
        <fullName evidence="2">Uncharacterized protein</fullName>
    </submittedName>
</protein>